<keyword evidence="4 9" id="KW-0378">Hydrolase</keyword>
<keyword evidence="7 9" id="KW-0482">Metalloprotease</keyword>
<evidence type="ECO:0000256" key="10">
    <source>
        <dbReference type="PIRNR" id="PIRNR026671"/>
    </source>
</evidence>
<evidence type="ECO:0000256" key="8">
    <source>
        <dbReference type="ARBA" id="ARBA00023316"/>
    </source>
</evidence>
<keyword evidence="2 9" id="KW-0645">Protease</keyword>
<evidence type="ECO:0000256" key="6">
    <source>
        <dbReference type="ARBA" id="ARBA00022997"/>
    </source>
</evidence>
<evidence type="ECO:0000256" key="1">
    <source>
        <dbReference type="ARBA" id="ARBA00001362"/>
    </source>
</evidence>
<comment type="function">
    <text evidence="9 10">Catalyzes hydrolysis of the D-alanyl-D-alanine dipeptide.</text>
</comment>
<keyword evidence="3 9" id="KW-0479">Metal-binding</keyword>
<evidence type="ECO:0000313" key="13">
    <source>
        <dbReference type="Proteomes" id="UP001222087"/>
    </source>
</evidence>
<dbReference type="Proteomes" id="UP001222087">
    <property type="component" value="Chromosome"/>
</dbReference>
<dbReference type="SUPFAM" id="SSF55166">
    <property type="entry name" value="Hedgehog/DD-peptidase"/>
    <property type="match status" value="1"/>
</dbReference>
<dbReference type="Pfam" id="PF01427">
    <property type="entry name" value="Peptidase_M15"/>
    <property type="match status" value="2"/>
</dbReference>
<feature type="binding site" evidence="9">
    <location>
        <position position="141"/>
    </location>
    <ligand>
        <name>Zn(2+)</name>
        <dbReference type="ChEBI" id="CHEBI:29105"/>
        <note>catalytic</note>
    </ligand>
</feature>
<dbReference type="PIRSF" id="PIRSF026671">
    <property type="entry name" value="AA_dipeptidase"/>
    <property type="match status" value="1"/>
</dbReference>
<feature type="binding site" evidence="9">
    <location>
        <position position="222"/>
    </location>
    <ligand>
        <name>Zn(2+)</name>
        <dbReference type="ChEBI" id="CHEBI:29105"/>
        <note>catalytic</note>
    </ligand>
</feature>
<dbReference type="RefSeq" id="WP_275089079.1">
    <property type="nucleotide sequence ID" value="NZ_CP119078.1"/>
</dbReference>
<feature type="signal peptide" evidence="11">
    <location>
        <begin position="1"/>
        <end position="18"/>
    </location>
</feature>
<evidence type="ECO:0000256" key="7">
    <source>
        <dbReference type="ARBA" id="ARBA00023049"/>
    </source>
</evidence>
<feature type="site" description="Transition state stabilizer" evidence="9">
    <location>
        <position position="89"/>
    </location>
</feature>
<proteinExistence type="inferred from homology"/>
<dbReference type="EMBL" id="CP119078">
    <property type="protein sequence ID" value="WED43266.1"/>
    <property type="molecule type" value="Genomic_DNA"/>
</dbReference>
<comment type="cofactor">
    <cofactor evidence="9">
        <name>Zn(2+)</name>
        <dbReference type="ChEBI" id="CHEBI:29105"/>
    </cofactor>
    <text evidence="9">Binds 1 zinc ion per subunit.</text>
</comment>
<reference evidence="12 13" key="1">
    <citation type="submission" date="2023-02" db="EMBL/GenBank/DDBJ databases">
        <title>Genome Sequence of L. cardiaca H63T.</title>
        <authorList>
            <person name="Lopez A.E."/>
            <person name="Cianciotto N.P."/>
        </authorList>
    </citation>
    <scope>NUCLEOTIDE SEQUENCE [LARGE SCALE GENOMIC DNA]</scope>
    <source>
        <strain evidence="12 13">H63</strain>
    </source>
</reference>
<feature type="binding site" evidence="9">
    <location>
        <position position="134"/>
    </location>
    <ligand>
        <name>Zn(2+)</name>
        <dbReference type="ChEBI" id="CHEBI:29105"/>
        <note>catalytic</note>
    </ligand>
</feature>
<evidence type="ECO:0000256" key="4">
    <source>
        <dbReference type="ARBA" id="ARBA00022801"/>
    </source>
</evidence>
<dbReference type="InterPro" id="IPR000755">
    <property type="entry name" value="A_A_dipeptidase"/>
</dbReference>
<feature type="active site" description="Proton donor/acceptor" evidence="9">
    <location>
        <position position="219"/>
    </location>
</feature>
<dbReference type="PANTHER" id="PTHR43126">
    <property type="entry name" value="D-ALANYL-D-ALANINE DIPEPTIDASE"/>
    <property type="match status" value="1"/>
</dbReference>
<dbReference type="Gene3D" id="3.30.1380.10">
    <property type="match status" value="1"/>
</dbReference>
<accession>A0ABY8AV36</accession>
<evidence type="ECO:0000256" key="11">
    <source>
        <dbReference type="SAM" id="SignalP"/>
    </source>
</evidence>
<comment type="similarity">
    <text evidence="9 10">Belongs to the peptidase M15D family.</text>
</comment>
<evidence type="ECO:0000256" key="3">
    <source>
        <dbReference type="ARBA" id="ARBA00022723"/>
    </source>
</evidence>
<dbReference type="InterPro" id="IPR009045">
    <property type="entry name" value="Zn_M74/Hedgehog-like"/>
</dbReference>
<feature type="chain" id="PRO_5045426554" description="D-alanyl-D-alanine dipeptidase" evidence="11">
    <location>
        <begin position="19"/>
        <end position="240"/>
    </location>
</feature>
<evidence type="ECO:0000313" key="12">
    <source>
        <dbReference type="EMBL" id="WED43266.1"/>
    </source>
</evidence>
<gene>
    <name evidence="9" type="primary">ddpX</name>
    <name evidence="12" type="ORF">PXX05_00375</name>
</gene>
<keyword evidence="5 9" id="KW-0862">Zinc</keyword>
<dbReference type="HAMAP" id="MF_01924">
    <property type="entry name" value="A_A_dipeptidase"/>
    <property type="match status" value="1"/>
</dbReference>
<evidence type="ECO:0000256" key="9">
    <source>
        <dbReference type="HAMAP-Rule" id="MF_01924"/>
    </source>
</evidence>
<protein>
    <recommendedName>
        <fullName evidence="9 10">D-alanyl-D-alanine dipeptidase</fullName>
        <shortName evidence="9 10">D-Ala-D-Ala dipeptidase</shortName>
        <ecNumber evidence="9 10">3.4.13.22</ecNumber>
    </recommendedName>
</protein>
<dbReference type="EC" id="3.4.13.22" evidence="9 10"/>
<evidence type="ECO:0000256" key="2">
    <source>
        <dbReference type="ARBA" id="ARBA00022670"/>
    </source>
</evidence>
<sequence>MKKLLLLFLAFLSSQTQALPQGFAYLQQVAPQIIEDLRYATTNNFMGRRVPGYQSHHCILSLPAARQLVNVEKAALAMGYTLKVYDCYRPQRAVNAFYRWSQDDRDQATKMYFYPREEKSMLFAKGYIAKASGHSRGSTVDITLIKLGTTAPSSIASTRCYGKTRDHIDDNSIDTGTRFDCLDVSAHTNYQHLTPQQKANRLLLRNLMMRYGFVPYKEEWWHFTLKNEPYPKTYFDFPVK</sequence>
<comment type="catalytic activity">
    <reaction evidence="1 9 10">
        <text>D-alanyl-D-alanine + H2O = 2 D-alanine</text>
        <dbReference type="Rhea" id="RHEA:20661"/>
        <dbReference type="ChEBI" id="CHEBI:15377"/>
        <dbReference type="ChEBI" id="CHEBI:57416"/>
        <dbReference type="ChEBI" id="CHEBI:57822"/>
        <dbReference type="EC" id="3.4.13.22"/>
    </reaction>
</comment>
<dbReference type="PANTHER" id="PTHR43126:SF1">
    <property type="entry name" value="D-ALANYL-D-ALANINE DIPEPTIDASE"/>
    <property type="match status" value="1"/>
</dbReference>
<keyword evidence="8 10" id="KW-0961">Cell wall biogenesis/degradation</keyword>
<dbReference type="CDD" id="cd14817">
    <property type="entry name" value="D-Ala-D-Ala_dipeptidase_VanX"/>
    <property type="match status" value="1"/>
</dbReference>
<keyword evidence="6 9" id="KW-0224">Dipeptidase</keyword>
<evidence type="ECO:0000256" key="5">
    <source>
        <dbReference type="ARBA" id="ARBA00022833"/>
    </source>
</evidence>
<name>A0ABY8AV36_9GAMM</name>
<keyword evidence="13" id="KW-1185">Reference proteome</keyword>
<organism evidence="12 13">
    <name type="scientific">Legionella cardiaca</name>
    <dbReference type="NCBI Taxonomy" id="1071983"/>
    <lineage>
        <taxon>Bacteria</taxon>
        <taxon>Pseudomonadati</taxon>
        <taxon>Pseudomonadota</taxon>
        <taxon>Gammaproteobacteria</taxon>
        <taxon>Legionellales</taxon>
        <taxon>Legionellaceae</taxon>
        <taxon>Legionella</taxon>
    </lineage>
</organism>
<keyword evidence="11" id="KW-0732">Signal</keyword>